<dbReference type="Proteomes" id="UP000828390">
    <property type="component" value="Unassembled WGS sequence"/>
</dbReference>
<protein>
    <submittedName>
        <fullName evidence="2">Uncharacterized protein</fullName>
    </submittedName>
</protein>
<feature type="compositionally biased region" description="Acidic residues" evidence="1">
    <location>
        <begin position="15"/>
        <end position="24"/>
    </location>
</feature>
<dbReference type="AlphaFoldDB" id="A0A9D4NIG2"/>
<keyword evidence="3" id="KW-1185">Reference proteome</keyword>
<feature type="region of interest" description="Disordered" evidence="1">
    <location>
        <begin position="1"/>
        <end position="54"/>
    </location>
</feature>
<evidence type="ECO:0000313" key="3">
    <source>
        <dbReference type="Proteomes" id="UP000828390"/>
    </source>
</evidence>
<gene>
    <name evidence="2" type="ORF">DPMN_020233</name>
</gene>
<evidence type="ECO:0000256" key="1">
    <source>
        <dbReference type="SAM" id="MobiDB-lite"/>
    </source>
</evidence>
<comment type="caution">
    <text evidence="2">The sequence shown here is derived from an EMBL/GenBank/DDBJ whole genome shotgun (WGS) entry which is preliminary data.</text>
</comment>
<reference evidence="2" key="1">
    <citation type="journal article" date="2019" name="bioRxiv">
        <title>The Genome of the Zebra Mussel, Dreissena polymorpha: A Resource for Invasive Species Research.</title>
        <authorList>
            <person name="McCartney M.A."/>
            <person name="Auch B."/>
            <person name="Kono T."/>
            <person name="Mallez S."/>
            <person name="Zhang Y."/>
            <person name="Obille A."/>
            <person name="Becker A."/>
            <person name="Abrahante J.E."/>
            <person name="Garbe J."/>
            <person name="Badalamenti J.P."/>
            <person name="Herman A."/>
            <person name="Mangelson H."/>
            <person name="Liachko I."/>
            <person name="Sullivan S."/>
            <person name="Sone E.D."/>
            <person name="Koren S."/>
            <person name="Silverstein K.A.T."/>
            <person name="Beckman K.B."/>
            <person name="Gohl D.M."/>
        </authorList>
    </citation>
    <scope>NUCLEOTIDE SEQUENCE</scope>
    <source>
        <strain evidence="2">Duluth1</strain>
        <tissue evidence="2">Whole animal</tissue>
    </source>
</reference>
<dbReference type="EMBL" id="JAIWYP010000001">
    <property type="protein sequence ID" value="KAH3896060.1"/>
    <property type="molecule type" value="Genomic_DNA"/>
</dbReference>
<sequence>MTSFDVSEMKRSLIDPEDMSSSDDSEMKRSLIDPEDMTSSEDEYEPPCKKMKFN</sequence>
<name>A0A9D4NIG2_DREPO</name>
<organism evidence="2 3">
    <name type="scientific">Dreissena polymorpha</name>
    <name type="common">Zebra mussel</name>
    <name type="synonym">Mytilus polymorpha</name>
    <dbReference type="NCBI Taxonomy" id="45954"/>
    <lineage>
        <taxon>Eukaryota</taxon>
        <taxon>Metazoa</taxon>
        <taxon>Spiralia</taxon>
        <taxon>Lophotrochozoa</taxon>
        <taxon>Mollusca</taxon>
        <taxon>Bivalvia</taxon>
        <taxon>Autobranchia</taxon>
        <taxon>Heteroconchia</taxon>
        <taxon>Euheterodonta</taxon>
        <taxon>Imparidentia</taxon>
        <taxon>Neoheterodontei</taxon>
        <taxon>Myida</taxon>
        <taxon>Dreissenoidea</taxon>
        <taxon>Dreissenidae</taxon>
        <taxon>Dreissena</taxon>
    </lineage>
</organism>
<feature type="compositionally biased region" description="Acidic residues" evidence="1">
    <location>
        <begin position="33"/>
        <end position="45"/>
    </location>
</feature>
<accession>A0A9D4NIG2</accession>
<evidence type="ECO:0000313" key="2">
    <source>
        <dbReference type="EMBL" id="KAH3896060.1"/>
    </source>
</evidence>
<reference evidence="2" key="2">
    <citation type="submission" date="2020-11" db="EMBL/GenBank/DDBJ databases">
        <authorList>
            <person name="McCartney M.A."/>
            <person name="Auch B."/>
            <person name="Kono T."/>
            <person name="Mallez S."/>
            <person name="Becker A."/>
            <person name="Gohl D.M."/>
            <person name="Silverstein K.A.T."/>
            <person name="Koren S."/>
            <person name="Bechman K.B."/>
            <person name="Herman A."/>
            <person name="Abrahante J.E."/>
            <person name="Garbe J."/>
        </authorList>
    </citation>
    <scope>NUCLEOTIDE SEQUENCE</scope>
    <source>
        <strain evidence="2">Duluth1</strain>
        <tissue evidence="2">Whole animal</tissue>
    </source>
</reference>
<proteinExistence type="predicted"/>